<dbReference type="PROSITE" id="PS00428">
    <property type="entry name" value="FTSW_RODA_SPOVE"/>
    <property type="match status" value="1"/>
</dbReference>
<feature type="transmembrane region" description="Helical" evidence="11">
    <location>
        <begin position="52"/>
        <end position="69"/>
    </location>
</feature>
<dbReference type="HAMAP" id="MF_02079">
    <property type="entry name" value="PGT_RodA"/>
    <property type="match status" value="1"/>
</dbReference>
<feature type="transmembrane region" description="Helical" evidence="11">
    <location>
        <begin position="272"/>
        <end position="293"/>
    </location>
</feature>
<feature type="transmembrane region" description="Helical" evidence="11">
    <location>
        <begin position="75"/>
        <end position="96"/>
    </location>
</feature>
<gene>
    <name evidence="11 12" type="primary">rodA</name>
    <name evidence="11" type="synonym">mrdB</name>
    <name evidence="12" type="ORF">DZC52_05740</name>
</gene>
<keyword evidence="10 11" id="KW-0961">Cell wall biogenesis/degradation</keyword>
<keyword evidence="9 11" id="KW-0472">Membrane</keyword>
<evidence type="ECO:0000256" key="4">
    <source>
        <dbReference type="ARBA" id="ARBA00022679"/>
    </source>
</evidence>
<evidence type="ECO:0000256" key="3">
    <source>
        <dbReference type="ARBA" id="ARBA00022676"/>
    </source>
</evidence>
<evidence type="ECO:0000256" key="5">
    <source>
        <dbReference type="ARBA" id="ARBA00022692"/>
    </source>
</evidence>
<dbReference type="EMBL" id="QUZK01000023">
    <property type="protein sequence ID" value="RFF31089.1"/>
    <property type="molecule type" value="Genomic_DNA"/>
</dbReference>
<evidence type="ECO:0000313" key="13">
    <source>
        <dbReference type="Proteomes" id="UP000260351"/>
    </source>
</evidence>
<keyword evidence="13" id="KW-1185">Reference proteome</keyword>
<sequence length="367" mass="39340">MSGSPGSLIAVGLQRLRLDPWLFGLLVVLVAFGSMVLYSAGEQSMALVWRQWVRLGVGLAVMLFVAQIPPRLLKAWAPFLFLAALLMLVAVVFFGVGRGAQRWLDLGLLRFQPSEAMKLALPLALAAMLDRKPLPPDWRTVIAAATLIAVPVGLIVIQPDLGTAVLVGLSGACVLFLAGLRWRLILGVSAALAAAAPLIWLNLHEYQQDRIRTFLDPESDPLGEGWNIIQSKIAVGSGGLSGKGWLEGSQSHLEFLPEPHTDFIFSVLAEEFGFIGVVAVLALYVAIILRGMFLAGQCRDAFGRLLAGAMIFMFFVYLAVNVGMVSGALPVVGVPLPLVSYGGTSAVTLLAGFGLVMGLYSRRRFMG</sequence>
<comment type="caution">
    <text evidence="12">The sequence shown here is derived from an EMBL/GenBank/DDBJ whole genome shotgun (WGS) entry which is preliminary data.</text>
</comment>
<comment type="pathway">
    <text evidence="11">Cell wall biogenesis; peptidoglycan biosynthesis.</text>
</comment>
<keyword evidence="6 11" id="KW-0133">Cell shape</keyword>
<dbReference type="UniPathway" id="UPA00219"/>
<evidence type="ECO:0000256" key="11">
    <source>
        <dbReference type="HAMAP-Rule" id="MF_02079"/>
    </source>
</evidence>
<evidence type="ECO:0000256" key="7">
    <source>
        <dbReference type="ARBA" id="ARBA00022984"/>
    </source>
</evidence>
<dbReference type="EC" id="2.4.99.28" evidence="11"/>
<keyword evidence="8 11" id="KW-1133">Transmembrane helix</keyword>
<dbReference type="GO" id="GO:0008360">
    <property type="term" value="P:regulation of cell shape"/>
    <property type="evidence" value="ECO:0007669"/>
    <property type="project" value="UniProtKB-KW"/>
</dbReference>
<name>A0A3E1K9X8_9GAMM</name>
<protein>
    <recommendedName>
        <fullName evidence="11">Peptidoglycan glycosyltransferase MrdB</fullName>
        <shortName evidence="11">PGT</shortName>
        <ecNumber evidence="11">2.4.99.28</ecNumber>
    </recommendedName>
    <alternativeName>
        <fullName evidence="11">Cell elongation protein RodA</fullName>
    </alternativeName>
    <alternativeName>
        <fullName evidence="11">Cell wall polymerase</fullName>
    </alternativeName>
    <alternativeName>
        <fullName evidence="11">Peptidoglycan polymerase</fullName>
        <shortName evidence="11">PG polymerase</shortName>
    </alternativeName>
</protein>
<dbReference type="RefSeq" id="WP_116650168.1">
    <property type="nucleotide sequence ID" value="NZ_QUZK01000023.1"/>
</dbReference>
<dbReference type="InterPro" id="IPR018365">
    <property type="entry name" value="Cell_cycle_FtsW-rel_CS"/>
</dbReference>
<keyword evidence="2 11" id="KW-1003">Cell membrane</keyword>
<proteinExistence type="inferred from homology"/>
<dbReference type="GO" id="GO:0009252">
    <property type="term" value="P:peptidoglycan biosynthetic process"/>
    <property type="evidence" value="ECO:0007669"/>
    <property type="project" value="UniProtKB-UniRule"/>
</dbReference>
<comment type="similarity">
    <text evidence="11">Belongs to the SEDS family. MrdB/RodA subfamily.</text>
</comment>
<dbReference type="PANTHER" id="PTHR30474:SF1">
    <property type="entry name" value="PEPTIDOGLYCAN GLYCOSYLTRANSFERASE MRDB"/>
    <property type="match status" value="1"/>
</dbReference>
<comment type="function">
    <text evidence="11">Peptidoglycan polymerase that is essential for cell wall elongation.</text>
</comment>
<dbReference type="PANTHER" id="PTHR30474">
    <property type="entry name" value="CELL CYCLE PROTEIN"/>
    <property type="match status" value="1"/>
</dbReference>
<evidence type="ECO:0000256" key="2">
    <source>
        <dbReference type="ARBA" id="ARBA00022475"/>
    </source>
</evidence>
<keyword evidence="7 11" id="KW-0573">Peptidoglycan synthesis</keyword>
<feature type="transmembrane region" description="Helical" evidence="11">
    <location>
        <begin position="163"/>
        <end position="180"/>
    </location>
</feature>
<feature type="transmembrane region" description="Helical" evidence="11">
    <location>
        <begin position="185"/>
        <end position="203"/>
    </location>
</feature>
<evidence type="ECO:0000256" key="10">
    <source>
        <dbReference type="ARBA" id="ARBA00023316"/>
    </source>
</evidence>
<dbReference type="InterPro" id="IPR001182">
    <property type="entry name" value="FtsW/RodA"/>
</dbReference>
<dbReference type="GO" id="GO:0051301">
    <property type="term" value="P:cell division"/>
    <property type="evidence" value="ECO:0007669"/>
    <property type="project" value="InterPro"/>
</dbReference>
<evidence type="ECO:0000313" key="12">
    <source>
        <dbReference type="EMBL" id="RFF31089.1"/>
    </source>
</evidence>
<evidence type="ECO:0000256" key="9">
    <source>
        <dbReference type="ARBA" id="ARBA00023136"/>
    </source>
</evidence>
<keyword evidence="11" id="KW-0997">Cell inner membrane</keyword>
<accession>A0A3E1K9X8</accession>
<reference evidence="12 13" key="1">
    <citation type="submission" date="2018-08" db="EMBL/GenBank/DDBJ databases">
        <title>Wenzhouxiangella salilacus sp. nov., a novel bacterium isolated from a saline lake in Xinjiang Province, China.</title>
        <authorList>
            <person name="Han S."/>
        </authorList>
    </citation>
    <scope>NUCLEOTIDE SEQUENCE [LARGE SCALE GENOMIC DNA]</scope>
    <source>
        <strain evidence="12 13">XDB06</strain>
    </source>
</reference>
<dbReference type="GO" id="GO:0005886">
    <property type="term" value="C:plasma membrane"/>
    <property type="evidence" value="ECO:0007669"/>
    <property type="project" value="UniProtKB-SubCell"/>
</dbReference>
<evidence type="ECO:0000256" key="1">
    <source>
        <dbReference type="ARBA" id="ARBA00004141"/>
    </source>
</evidence>
<evidence type="ECO:0000256" key="8">
    <source>
        <dbReference type="ARBA" id="ARBA00022989"/>
    </source>
</evidence>
<dbReference type="GO" id="GO:0071555">
    <property type="term" value="P:cell wall organization"/>
    <property type="evidence" value="ECO:0007669"/>
    <property type="project" value="UniProtKB-KW"/>
</dbReference>
<dbReference type="Pfam" id="PF01098">
    <property type="entry name" value="FTSW_RODA_SPOVE"/>
    <property type="match status" value="1"/>
</dbReference>
<dbReference type="GO" id="GO:0015648">
    <property type="term" value="F:lipid-linked peptidoglycan transporter activity"/>
    <property type="evidence" value="ECO:0007669"/>
    <property type="project" value="TreeGrafter"/>
</dbReference>
<feature type="transmembrane region" description="Helical" evidence="11">
    <location>
        <begin position="20"/>
        <end position="40"/>
    </location>
</feature>
<dbReference type="Proteomes" id="UP000260351">
    <property type="component" value="Unassembled WGS sequence"/>
</dbReference>
<keyword evidence="5 11" id="KW-0812">Transmembrane</keyword>
<feature type="transmembrane region" description="Helical" evidence="11">
    <location>
        <begin position="305"/>
        <end position="332"/>
    </location>
</feature>
<comment type="catalytic activity">
    <reaction evidence="11">
        <text>[GlcNAc-(1-&gt;4)-Mur2Ac(oyl-L-Ala-gamma-D-Glu-L-Lys-D-Ala-D-Ala)](n)-di-trans,octa-cis-undecaprenyl diphosphate + beta-D-GlcNAc-(1-&gt;4)-Mur2Ac(oyl-L-Ala-gamma-D-Glu-L-Lys-D-Ala-D-Ala)-di-trans,octa-cis-undecaprenyl diphosphate = [GlcNAc-(1-&gt;4)-Mur2Ac(oyl-L-Ala-gamma-D-Glu-L-Lys-D-Ala-D-Ala)](n+1)-di-trans,octa-cis-undecaprenyl diphosphate + di-trans,octa-cis-undecaprenyl diphosphate + H(+)</text>
        <dbReference type="Rhea" id="RHEA:23708"/>
        <dbReference type="Rhea" id="RHEA-COMP:9602"/>
        <dbReference type="Rhea" id="RHEA-COMP:9603"/>
        <dbReference type="ChEBI" id="CHEBI:15378"/>
        <dbReference type="ChEBI" id="CHEBI:58405"/>
        <dbReference type="ChEBI" id="CHEBI:60033"/>
        <dbReference type="ChEBI" id="CHEBI:78435"/>
        <dbReference type="EC" id="2.4.99.28"/>
    </reaction>
</comment>
<feature type="transmembrane region" description="Helical" evidence="11">
    <location>
        <begin position="138"/>
        <end position="157"/>
    </location>
</feature>
<comment type="subcellular location">
    <subcellularLocation>
        <location evidence="11">Cell inner membrane</location>
        <topology evidence="11">Multi-pass membrane protein</topology>
    </subcellularLocation>
    <subcellularLocation>
        <location evidence="1">Membrane</location>
        <topology evidence="1">Multi-pass membrane protein</topology>
    </subcellularLocation>
</comment>
<organism evidence="12 13">
    <name type="scientific">Wenzhouxiangella sediminis</name>
    <dbReference type="NCBI Taxonomy" id="1792836"/>
    <lineage>
        <taxon>Bacteria</taxon>
        <taxon>Pseudomonadati</taxon>
        <taxon>Pseudomonadota</taxon>
        <taxon>Gammaproteobacteria</taxon>
        <taxon>Chromatiales</taxon>
        <taxon>Wenzhouxiangellaceae</taxon>
        <taxon>Wenzhouxiangella</taxon>
    </lineage>
</organism>
<feature type="transmembrane region" description="Helical" evidence="11">
    <location>
        <begin position="338"/>
        <end position="360"/>
    </location>
</feature>
<dbReference type="InterPro" id="IPR011923">
    <property type="entry name" value="RodA/MrdB"/>
</dbReference>
<evidence type="ECO:0000256" key="6">
    <source>
        <dbReference type="ARBA" id="ARBA00022960"/>
    </source>
</evidence>
<dbReference type="NCBIfam" id="TIGR02210">
    <property type="entry name" value="rodA_shape"/>
    <property type="match status" value="1"/>
</dbReference>
<dbReference type="OrthoDB" id="9768187at2"/>
<dbReference type="AlphaFoldDB" id="A0A3E1K9X8"/>
<keyword evidence="3 11" id="KW-0328">Glycosyltransferase</keyword>
<dbReference type="GO" id="GO:0032153">
    <property type="term" value="C:cell division site"/>
    <property type="evidence" value="ECO:0007669"/>
    <property type="project" value="TreeGrafter"/>
</dbReference>
<keyword evidence="4 11" id="KW-0808">Transferase</keyword>
<dbReference type="GO" id="GO:0008955">
    <property type="term" value="F:peptidoglycan glycosyltransferase activity"/>
    <property type="evidence" value="ECO:0007669"/>
    <property type="project" value="UniProtKB-UniRule"/>
</dbReference>